<accession>A0A9X0UGQ7</accession>
<evidence type="ECO:0000313" key="1">
    <source>
        <dbReference type="EMBL" id="MBC4019213.1"/>
    </source>
</evidence>
<dbReference type="Proteomes" id="UP000600101">
    <property type="component" value="Unassembled WGS sequence"/>
</dbReference>
<gene>
    <name evidence="1" type="ORF">H7965_28765</name>
</gene>
<name>A0A9X0UGQ7_9PROT</name>
<sequence>MSPELATYPGYRLAAEIISHAIWLYHVFGLSLRDVELILAEQGIGVTHERHCQVVRVVDAFERAVRNPTSLRGPLDARLLPPDPECLGAGIAVLSGGHQMPPRTEVAIDHCVGWHCQVGGFCPERSGWAKLG</sequence>
<keyword evidence="2" id="KW-1185">Reference proteome</keyword>
<organism evidence="1 2">
    <name type="scientific">Siccirubricoccus deserti</name>
    <dbReference type="NCBI Taxonomy" id="2013562"/>
    <lineage>
        <taxon>Bacteria</taxon>
        <taxon>Pseudomonadati</taxon>
        <taxon>Pseudomonadota</taxon>
        <taxon>Alphaproteobacteria</taxon>
        <taxon>Acetobacterales</taxon>
        <taxon>Roseomonadaceae</taxon>
        <taxon>Siccirubricoccus</taxon>
    </lineage>
</organism>
<evidence type="ECO:0000313" key="2">
    <source>
        <dbReference type="Proteomes" id="UP000600101"/>
    </source>
</evidence>
<dbReference type="RefSeq" id="WP_186773936.1">
    <property type="nucleotide sequence ID" value="NZ_JACOMF010000141.1"/>
</dbReference>
<dbReference type="AlphaFoldDB" id="A0A9X0UGQ7"/>
<proteinExistence type="predicted"/>
<reference evidence="1" key="1">
    <citation type="submission" date="2020-08" db="EMBL/GenBank/DDBJ databases">
        <authorList>
            <person name="Hu Y."/>
            <person name="Nguyen S.V."/>
            <person name="Li F."/>
            <person name="Fanning S."/>
        </authorList>
    </citation>
    <scope>NUCLEOTIDE SEQUENCE</scope>
    <source>
        <strain evidence="1">SYSU D8009</strain>
    </source>
</reference>
<dbReference type="EMBL" id="JACOMF010000141">
    <property type="protein sequence ID" value="MBC4019213.1"/>
    <property type="molecule type" value="Genomic_DNA"/>
</dbReference>
<comment type="caution">
    <text evidence="1">The sequence shown here is derived from an EMBL/GenBank/DDBJ whole genome shotgun (WGS) entry which is preliminary data.</text>
</comment>
<protein>
    <submittedName>
        <fullName evidence="1">IS6 family transposase</fullName>
    </submittedName>
</protein>